<proteinExistence type="predicted"/>
<dbReference type="Proteomes" id="UP000217790">
    <property type="component" value="Unassembled WGS sequence"/>
</dbReference>
<reference evidence="2" key="1">
    <citation type="journal article" date="2017" name="Nat. Ecol. Evol.">
        <title>Genome expansion and lineage-specific genetic innovations in the forest pathogenic fungi Armillaria.</title>
        <authorList>
            <person name="Sipos G."/>
            <person name="Prasanna A.N."/>
            <person name="Walter M.C."/>
            <person name="O'Connor E."/>
            <person name="Balint B."/>
            <person name="Krizsan K."/>
            <person name="Kiss B."/>
            <person name="Hess J."/>
            <person name="Varga T."/>
            <person name="Slot J."/>
            <person name="Riley R."/>
            <person name="Boka B."/>
            <person name="Rigling D."/>
            <person name="Barry K."/>
            <person name="Lee J."/>
            <person name="Mihaltcheva S."/>
            <person name="LaButti K."/>
            <person name="Lipzen A."/>
            <person name="Waldron R."/>
            <person name="Moloney N.M."/>
            <person name="Sperisen C."/>
            <person name="Kredics L."/>
            <person name="Vagvoelgyi C."/>
            <person name="Patrignani A."/>
            <person name="Fitzpatrick D."/>
            <person name="Nagy I."/>
            <person name="Doyle S."/>
            <person name="Anderson J.B."/>
            <person name="Grigoriev I.V."/>
            <person name="Gueldener U."/>
            <person name="Muensterkoetter M."/>
            <person name="Nagy L.G."/>
        </authorList>
    </citation>
    <scope>NUCLEOTIDE SEQUENCE [LARGE SCALE GENOMIC DNA]</scope>
    <source>
        <strain evidence="2">Ar21-2</strain>
    </source>
</reference>
<sequence>MSTSMFLRRDVAATRRPAPLQKYSLSLCFRCGNPNIEGSLVFEQYLFFTVLDRDPTRKITRTISGYKNLDEQSLRRYGPIRQWHQPEDGAVIASECYCGYNAGTYAIKSAADNGSYSSSMFDNEQFNVPTSNTILQSLQLLNDYYEGTARGLTNVNRNKGVKENSTSYKKYLLLGSNTEIM</sequence>
<keyword evidence="2" id="KW-1185">Reference proteome</keyword>
<dbReference type="InParanoid" id="A0A2H3CYI2"/>
<evidence type="ECO:0000313" key="1">
    <source>
        <dbReference type="EMBL" id="PBK88099.1"/>
    </source>
</evidence>
<accession>A0A2H3CYI2</accession>
<dbReference type="EMBL" id="KZ293675">
    <property type="protein sequence ID" value="PBK88099.1"/>
    <property type="molecule type" value="Genomic_DNA"/>
</dbReference>
<dbReference type="AlphaFoldDB" id="A0A2H3CYI2"/>
<evidence type="ECO:0000313" key="2">
    <source>
        <dbReference type="Proteomes" id="UP000217790"/>
    </source>
</evidence>
<name>A0A2H3CYI2_ARMGA</name>
<organism evidence="1 2">
    <name type="scientific">Armillaria gallica</name>
    <name type="common">Bulbous honey fungus</name>
    <name type="synonym">Armillaria bulbosa</name>
    <dbReference type="NCBI Taxonomy" id="47427"/>
    <lineage>
        <taxon>Eukaryota</taxon>
        <taxon>Fungi</taxon>
        <taxon>Dikarya</taxon>
        <taxon>Basidiomycota</taxon>
        <taxon>Agaricomycotina</taxon>
        <taxon>Agaricomycetes</taxon>
        <taxon>Agaricomycetidae</taxon>
        <taxon>Agaricales</taxon>
        <taxon>Marasmiineae</taxon>
        <taxon>Physalacriaceae</taxon>
        <taxon>Armillaria</taxon>
    </lineage>
</organism>
<gene>
    <name evidence="1" type="ORF">ARMGADRAFT_1034371</name>
</gene>
<protein>
    <submittedName>
        <fullName evidence="1">Uncharacterized protein</fullName>
    </submittedName>
</protein>